<dbReference type="InterPro" id="IPR005913">
    <property type="entry name" value="dTDP_dehydrorham_reduct"/>
</dbReference>
<dbReference type="Proteomes" id="UP000524404">
    <property type="component" value="Unassembled WGS sequence"/>
</dbReference>
<dbReference type="GO" id="GO:0008831">
    <property type="term" value="F:dTDP-4-dehydrorhamnose reductase activity"/>
    <property type="evidence" value="ECO:0007669"/>
    <property type="project" value="UniProtKB-EC"/>
</dbReference>
<dbReference type="Gene3D" id="3.40.50.720">
    <property type="entry name" value="NAD(P)-binding Rossmann-like Domain"/>
    <property type="match status" value="1"/>
</dbReference>
<dbReference type="PANTHER" id="PTHR10491:SF4">
    <property type="entry name" value="METHIONINE ADENOSYLTRANSFERASE 2 SUBUNIT BETA"/>
    <property type="match status" value="1"/>
</dbReference>
<reference evidence="8 9" key="1">
    <citation type="submission" date="2020-08" db="EMBL/GenBank/DDBJ databases">
        <title>Functional genomics of gut bacteria from endangered species of beetles.</title>
        <authorList>
            <person name="Carlos-Shanley C."/>
        </authorList>
    </citation>
    <scope>NUCLEOTIDE SEQUENCE [LARGE SCALE GENOMIC DNA]</scope>
    <source>
        <strain evidence="8 9">S00070</strain>
    </source>
</reference>
<dbReference type="PANTHER" id="PTHR10491">
    <property type="entry name" value="DTDP-4-DEHYDRORHAMNOSE REDUCTASE"/>
    <property type="match status" value="1"/>
</dbReference>
<comment type="pathway">
    <text evidence="1 6">Carbohydrate biosynthesis; dTDP-L-rhamnose biosynthesis.</text>
</comment>
<keyword evidence="6" id="KW-0521">NADP</keyword>
<keyword evidence="9" id="KW-1185">Reference proteome</keyword>
<dbReference type="EC" id="1.1.1.133" evidence="3 6"/>
<feature type="domain" description="RmlD-like substrate binding" evidence="7">
    <location>
        <begin position="1"/>
        <end position="234"/>
    </location>
</feature>
<proteinExistence type="inferred from homology"/>
<accession>A0A841EPT2</accession>
<sequence>MKILLLGSNGQLGWELQRALASIGQLVAYSREECNVEDFETLRKLIEQVSPDIVVNATAYTAVDKAENDVDKAYLVNAEAVKVMAEACEQEGAWLVHYSTDYVFDGLKKSPYTESDIPNPLNIYGQSKLMGEEYIRKICSKHIIFRTSWVFSTRGRNFLKSIINKASEVDTLQIIDNQYGNPTSAELLADVTANVLNKLGVRNCDSTFSGLYHLCCDGYTSWYAYAHYLLHRSQELGITRTLPSLIPVTWQ</sequence>
<protein>
    <recommendedName>
        <fullName evidence="4 6">dTDP-4-dehydrorhamnose reductase</fullName>
        <ecNumber evidence="3 6">1.1.1.133</ecNumber>
    </recommendedName>
</protein>
<dbReference type="InterPro" id="IPR036291">
    <property type="entry name" value="NAD(P)-bd_dom_sf"/>
</dbReference>
<evidence type="ECO:0000256" key="6">
    <source>
        <dbReference type="RuleBase" id="RU364082"/>
    </source>
</evidence>
<dbReference type="RefSeq" id="WP_221432350.1">
    <property type="nucleotide sequence ID" value="NZ_JACHKT010000001.1"/>
</dbReference>
<dbReference type="UniPathway" id="UPA00124"/>
<dbReference type="GO" id="GO:0005829">
    <property type="term" value="C:cytosol"/>
    <property type="evidence" value="ECO:0007669"/>
    <property type="project" value="TreeGrafter"/>
</dbReference>
<evidence type="ECO:0000256" key="2">
    <source>
        <dbReference type="ARBA" id="ARBA00010944"/>
    </source>
</evidence>
<dbReference type="SUPFAM" id="SSF51735">
    <property type="entry name" value="NAD(P)-binding Rossmann-fold domains"/>
    <property type="match status" value="1"/>
</dbReference>
<comment type="catalytic activity">
    <reaction evidence="5">
        <text>dTDP-beta-L-rhamnose + NADP(+) = dTDP-4-dehydro-beta-L-rhamnose + NADPH + H(+)</text>
        <dbReference type="Rhea" id="RHEA:21796"/>
        <dbReference type="ChEBI" id="CHEBI:15378"/>
        <dbReference type="ChEBI" id="CHEBI:57510"/>
        <dbReference type="ChEBI" id="CHEBI:57783"/>
        <dbReference type="ChEBI" id="CHEBI:58349"/>
        <dbReference type="ChEBI" id="CHEBI:62830"/>
        <dbReference type="EC" id="1.1.1.133"/>
    </reaction>
</comment>
<evidence type="ECO:0000256" key="3">
    <source>
        <dbReference type="ARBA" id="ARBA00012929"/>
    </source>
</evidence>
<comment type="similarity">
    <text evidence="2 6">Belongs to the dTDP-4-dehydrorhamnose reductase family.</text>
</comment>
<name>A0A841EPT2_9BACT</name>
<evidence type="ECO:0000259" key="7">
    <source>
        <dbReference type="Pfam" id="PF04321"/>
    </source>
</evidence>
<keyword evidence="6 8" id="KW-0560">Oxidoreductase</keyword>
<comment type="caution">
    <text evidence="8">The sequence shown here is derived from an EMBL/GenBank/DDBJ whole genome shotgun (WGS) entry which is preliminary data.</text>
</comment>
<dbReference type="NCBIfam" id="TIGR01214">
    <property type="entry name" value="rmlD"/>
    <property type="match status" value="1"/>
</dbReference>
<dbReference type="InterPro" id="IPR029903">
    <property type="entry name" value="RmlD-like-bd"/>
</dbReference>
<dbReference type="EMBL" id="JACHKT010000001">
    <property type="protein sequence ID" value="MBB6001441.1"/>
    <property type="molecule type" value="Genomic_DNA"/>
</dbReference>
<evidence type="ECO:0000256" key="1">
    <source>
        <dbReference type="ARBA" id="ARBA00004781"/>
    </source>
</evidence>
<organism evidence="8 9">
    <name type="scientific">Arcicella rosea</name>
    <dbReference type="NCBI Taxonomy" id="502909"/>
    <lineage>
        <taxon>Bacteria</taxon>
        <taxon>Pseudomonadati</taxon>
        <taxon>Bacteroidota</taxon>
        <taxon>Cytophagia</taxon>
        <taxon>Cytophagales</taxon>
        <taxon>Flectobacillaceae</taxon>
        <taxon>Arcicella</taxon>
    </lineage>
</organism>
<comment type="function">
    <text evidence="6">Catalyzes the reduction of dTDP-6-deoxy-L-lyxo-4-hexulose to yield dTDP-L-rhamnose.</text>
</comment>
<dbReference type="Pfam" id="PF04321">
    <property type="entry name" value="RmlD_sub_bind"/>
    <property type="match status" value="1"/>
</dbReference>
<evidence type="ECO:0000313" key="8">
    <source>
        <dbReference type="EMBL" id="MBB6001441.1"/>
    </source>
</evidence>
<dbReference type="AlphaFoldDB" id="A0A841EPT2"/>
<gene>
    <name evidence="8" type="ORF">HNP25_000080</name>
</gene>
<evidence type="ECO:0000256" key="4">
    <source>
        <dbReference type="ARBA" id="ARBA00017099"/>
    </source>
</evidence>
<dbReference type="Gene3D" id="3.90.25.10">
    <property type="entry name" value="UDP-galactose 4-epimerase, domain 1"/>
    <property type="match status" value="1"/>
</dbReference>
<evidence type="ECO:0000256" key="5">
    <source>
        <dbReference type="ARBA" id="ARBA00048200"/>
    </source>
</evidence>
<dbReference type="GO" id="GO:0019305">
    <property type="term" value="P:dTDP-rhamnose biosynthetic process"/>
    <property type="evidence" value="ECO:0007669"/>
    <property type="project" value="UniProtKB-UniPathway"/>
</dbReference>
<evidence type="ECO:0000313" key="9">
    <source>
        <dbReference type="Proteomes" id="UP000524404"/>
    </source>
</evidence>
<dbReference type="CDD" id="cd05254">
    <property type="entry name" value="dTDP_HR_like_SDR_e"/>
    <property type="match status" value="1"/>
</dbReference>
<dbReference type="FunFam" id="3.40.50.720:FF:000159">
    <property type="entry name" value="dTDP-4-dehydrorhamnose reductase"/>
    <property type="match status" value="1"/>
</dbReference>